<keyword evidence="2" id="KW-1185">Reference proteome</keyword>
<dbReference type="Proteomes" id="UP001066276">
    <property type="component" value="Chromosome 4_2"/>
</dbReference>
<evidence type="ECO:0000313" key="1">
    <source>
        <dbReference type="EMBL" id="KAJ1163555.1"/>
    </source>
</evidence>
<name>A0AAV7SHJ2_PLEWA</name>
<gene>
    <name evidence="1" type="ORF">NDU88_004013</name>
</gene>
<dbReference type="AlphaFoldDB" id="A0AAV7SHJ2"/>
<dbReference type="EMBL" id="JANPWB010000008">
    <property type="protein sequence ID" value="KAJ1163555.1"/>
    <property type="molecule type" value="Genomic_DNA"/>
</dbReference>
<comment type="caution">
    <text evidence="1">The sequence shown here is derived from an EMBL/GenBank/DDBJ whole genome shotgun (WGS) entry which is preliminary data.</text>
</comment>
<reference evidence="1" key="1">
    <citation type="journal article" date="2022" name="bioRxiv">
        <title>Sequencing and chromosome-scale assembly of the giantPleurodeles waltlgenome.</title>
        <authorList>
            <person name="Brown T."/>
            <person name="Elewa A."/>
            <person name="Iarovenko S."/>
            <person name="Subramanian E."/>
            <person name="Araus A.J."/>
            <person name="Petzold A."/>
            <person name="Susuki M."/>
            <person name="Suzuki K.-i.T."/>
            <person name="Hayashi T."/>
            <person name="Toyoda A."/>
            <person name="Oliveira C."/>
            <person name="Osipova E."/>
            <person name="Leigh N.D."/>
            <person name="Simon A."/>
            <person name="Yun M.H."/>
        </authorList>
    </citation>
    <scope>NUCLEOTIDE SEQUENCE</scope>
    <source>
        <strain evidence="1">20211129_DDA</strain>
        <tissue evidence="1">Liver</tissue>
    </source>
</reference>
<evidence type="ECO:0000313" key="2">
    <source>
        <dbReference type="Proteomes" id="UP001066276"/>
    </source>
</evidence>
<proteinExistence type="predicted"/>
<protein>
    <submittedName>
        <fullName evidence="1">Uncharacterized protein</fullName>
    </submittedName>
</protein>
<sequence>MPWRLPQRGRSPAVVRRSHHWRLLELWSRPAAGRAGGAKVRGGTDPGEGPLWALSTEWKLLGAPWAWRSVDIKIYAAVAAAGIAQPVSSEASCPVGLLELWLQACWRAS</sequence>
<accession>A0AAV7SHJ2</accession>
<organism evidence="1 2">
    <name type="scientific">Pleurodeles waltl</name>
    <name type="common">Iberian ribbed newt</name>
    <dbReference type="NCBI Taxonomy" id="8319"/>
    <lineage>
        <taxon>Eukaryota</taxon>
        <taxon>Metazoa</taxon>
        <taxon>Chordata</taxon>
        <taxon>Craniata</taxon>
        <taxon>Vertebrata</taxon>
        <taxon>Euteleostomi</taxon>
        <taxon>Amphibia</taxon>
        <taxon>Batrachia</taxon>
        <taxon>Caudata</taxon>
        <taxon>Salamandroidea</taxon>
        <taxon>Salamandridae</taxon>
        <taxon>Pleurodelinae</taxon>
        <taxon>Pleurodeles</taxon>
    </lineage>
</organism>